<keyword evidence="2" id="KW-0479">Metal-binding</keyword>
<evidence type="ECO:0000256" key="5">
    <source>
        <dbReference type="ARBA" id="ARBA00023049"/>
    </source>
</evidence>
<evidence type="ECO:0000256" key="1">
    <source>
        <dbReference type="ARBA" id="ARBA00022670"/>
    </source>
</evidence>
<dbReference type="PANTHER" id="PTHR34978:SF3">
    <property type="entry name" value="SLR0241 PROTEIN"/>
    <property type="match status" value="1"/>
</dbReference>
<sequence length="298" mass="30576">MTDAARGGAGNRAFWALIGVATVIRAAVAYAACCLTMALVWQATHHGIGILRSGAAWAGATLLALSAAGTARSAWRLRRGLRATRAVAREVRERAVSPAVENLALSDAAVDACMAGRVTVIEAAAPFAFTYGLLRPRVAVSSGMVAAVACGELSAVLAHECAHVRGRDPLKALAAATLTARHFGFPLLGQLRAVHTADRELAADRHAVARYGTAAVAGALLKATDVPRWAAAAPAAAMGAQDLLEARITQLEKGRPPRPVRPTCRRVASSAAGVAAYAWVLAGSATLIAATPLACVGK</sequence>
<dbReference type="CDD" id="cd07326">
    <property type="entry name" value="M56_BlaR1_MecR1_like"/>
    <property type="match status" value="1"/>
</dbReference>
<evidence type="ECO:0000256" key="3">
    <source>
        <dbReference type="ARBA" id="ARBA00022801"/>
    </source>
</evidence>
<accession>A0ABW8LRW8</accession>
<proteinExistence type="inferred from homology"/>
<evidence type="ECO:0000256" key="6">
    <source>
        <dbReference type="RuleBase" id="RU003983"/>
    </source>
</evidence>
<feature type="transmembrane region" description="Helical" evidence="7">
    <location>
        <begin position="55"/>
        <end position="75"/>
    </location>
</feature>
<evidence type="ECO:0000313" key="10">
    <source>
        <dbReference type="Proteomes" id="UP001620295"/>
    </source>
</evidence>
<keyword evidence="10" id="KW-1185">Reference proteome</keyword>
<dbReference type="Pfam" id="PF01435">
    <property type="entry name" value="Peptidase_M48"/>
    <property type="match status" value="1"/>
</dbReference>
<dbReference type="InterPro" id="IPR001915">
    <property type="entry name" value="Peptidase_M48"/>
</dbReference>
<evidence type="ECO:0000259" key="8">
    <source>
        <dbReference type="Pfam" id="PF01435"/>
    </source>
</evidence>
<evidence type="ECO:0000256" key="7">
    <source>
        <dbReference type="SAM" id="Phobius"/>
    </source>
</evidence>
<organism evidence="9 10">
    <name type="scientific">Streptomyces milbemycinicus</name>
    <dbReference type="NCBI Taxonomy" id="476552"/>
    <lineage>
        <taxon>Bacteria</taxon>
        <taxon>Bacillati</taxon>
        <taxon>Actinomycetota</taxon>
        <taxon>Actinomycetes</taxon>
        <taxon>Kitasatosporales</taxon>
        <taxon>Streptomycetaceae</taxon>
        <taxon>Streptomyces</taxon>
    </lineage>
</organism>
<keyword evidence="7" id="KW-0472">Membrane</keyword>
<keyword evidence="3 6" id="KW-0378">Hydrolase</keyword>
<dbReference type="InterPro" id="IPR052173">
    <property type="entry name" value="Beta-lactam_resp_regulator"/>
</dbReference>
<dbReference type="RefSeq" id="WP_358643271.1">
    <property type="nucleotide sequence ID" value="NZ_JBFACG010000024.1"/>
</dbReference>
<comment type="caution">
    <text evidence="9">The sequence shown here is derived from an EMBL/GenBank/DDBJ whole genome shotgun (WGS) entry which is preliminary data.</text>
</comment>
<comment type="cofactor">
    <cofactor evidence="6">
        <name>Zn(2+)</name>
        <dbReference type="ChEBI" id="CHEBI:29105"/>
    </cofactor>
    <text evidence="6">Binds 1 zinc ion per subunit.</text>
</comment>
<keyword evidence="5 6" id="KW-0482">Metalloprotease</keyword>
<evidence type="ECO:0000313" key="9">
    <source>
        <dbReference type="EMBL" id="MFK4268651.1"/>
    </source>
</evidence>
<dbReference type="Gene3D" id="3.30.2010.10">
    <property type="entry name" value="Metalloproteases ('zincins'), catalytic domain"/>
    <property type="match status" value="1"/>
</dbReference>
<comment type="similarity">
    <text evidence="6">Belongs to the peptidase M48 family.</text>
</comment>
<dbReference type="Proteomes" id="UP001620295">
    <property type="component" value="Unassembled WGS sequence"/>
</dbReference>
<feature type="domain" description="Peptidase M48" evidence="8">
    <location>
        <begin position="95"/>
        <end position="185"/>
    </location>
</feature>
<reference evidence="9 10" key="1">
    <citation type="submission" date="2024-11" db="EMBL/GenBank/DDBJ databases">
        <title>The Natural Products Discovery Center: Release of the First 8490 Sequenced Strains for Exploring Actinobacteria Biosynthetic Diversity.</title>
        <authorList>
            <person name="Kalkreuter E."/>
            <person name="Kautsar S.A."/>
            <person name="Yang D."/>
            <person name="Bader C.D."/>
            <person name="Teijaro C.N."/>
            <person name="Fluegel L."/>
            <person name="Davis C.M."/>
            <person name="Simpson J.R."/>
            <person name="Lauterbach L."/>
            <person name="Steele A.D."/>
            <person name="Gui C."/>
            <person name="Meng S."/>
            <person name="Li G."/>
            <person name="Viehrig K."/>
            <person name="Ye F."/>
            <person name="Su P."/>
            <person name="Kiefer A.F."/>
            <person name="Nichols A."/>
            <person name="Cepeda A.J."/>
            <person name="Yan W."/>
            <person name="Fan B."/>
            <person name="Jiang Y."/>
            <person name="Adhikari A."/>
            <person name="Zheng C.-J."/>
            <person name="Schuster L."/>
            <person name="Cowan T.M."/>
            <person name="Smanski M.J."/>
            <person name="Chevrette M.G."/>
            <person name="De Carvalho L.P.S."/>
            <person name="Shen B."/>
        </authorList>
    </citation>
    <scope>NUCLEOTIDE SEQUENCE [LARGE SCALE GENOMIC DNA]</scope>
    <source>
        <strain evidence="9 10">NPDC020863</strain>
    </source>
</reference>
<gene>
    <name evidence="9" type="ORF">ACI2L5_27425</name>
</gene>
<keyword evidence="7" id="KW-1133">Transmembrane helix</keyword>
<keyword evidence="7" id="KW-0812">Transmembrane</keyword>
<protein>
    <submittedName>
        <fullName evidence="9">M56 family metallopeptidase</fullName>
    </submittedName>
</protein>
<evidence type="ECO:0000256" key="2">
    <source>
        <dbReference type="ARBA" id="ARBA00022723"/>
    </source>
</evidence>
<dbReference type="PANTHER" id="PTHR34978">
    <property type="entry name" value="POSSIBLE SENSOR-TRANSDUCER PROTEIN BLAR"/>
    <property type="match status" value="1"/>
</dbReference>
<keyword evidence="1 6" id="KW-0645">Protease</keyword>
<name>A0ABW8LRW8_9ACTN</name>
<evidence type="ECO:0000256" key="4">
    <source>
        <dbReference type="ARBA" id="ARBA00022833"/>
    </source>
</evidence>
<dbReference type="EMBL" id="JBJDQH010000009">
    <property type="protein sequence ID" value="MFK4268651.1"/>
    <property type="molecule type" value="Genomic_DNA"/>
</dbReference>
<keyword evidence="4 6" id="KW-0862">Zinc</keyword>